<dbReference type="EMBL" id="QUTG01003851">
    <property type="protein sequence ID" value="RHY90026.1"/>
    <property type="molecule type" value="Genomic_DNA"/>
</dbReference>
<accession>A0A3R7E5J0</accession>
<organism evidence="1 2">
    <name type="scientific">Aphanomyces astaci</name>
    <name type="common">Crayfish plague agent</name>
    <dbReference type="NCBI Taxonomy" id="112090"/>
    <lineage>
        <taxon>Eukaryota</taxon>
        <taxon>Sar</taxon>
        <taxon>Stramenopiles</taxon>
        <taxon>Oomycota</taxon>
        <taxon>Saprolegniomycetes</taxon>
        <taxon>Saprolegniales</taxon>
        <taxon>Verrucalvaceae</taxon>
        <taxon>Aphanomyces</taxon>
    </lineage>
</organism>
<dbReference type="AlphaFoldDB" id="A0A3R7E5J0"/>
<protein>
    <submittedName>
        <fullName evidence="1">Uncharacterized protein</fullName>
    </submittedName>
</protein>
<proteinExistence type="predicted"/>
<evidence type="ECO:0000313" key="2">
    <source>
        <dbReference type="Proteomes" id="UP000285712"/>
    </source>
</evidence>
<sequence length="117" mass="13810">RTEEGGWTYLDDQVNETLFKRIFSMKHETHVKKVESESKMNEWLARVRHSRVSLSIYKYGNEMVTKDQFAEFNATCIVPQNQDRSGAPNEATIQAFIPKLYAKWDNTWEDEHPIWVS</sequence>
<gene>
    <name evidence="1" type="ORF">DYB35_001236</name>
</gene>
<dbReference type="Proteomes" id="UP000285712">
    <property type="component" value="Unassembled WGS sequence"/>
</dbReference>
<reference evidence="1 2" key="1">
    <citation type="submission" date="2018-08" db="EMBL/GenBank/DDBJ databases">
        <title>Aphanomyces genome sequencing and annotation.</title>
        <authorList>
            <person name="Minardi D."/>
            <person name="Oidtmann B."/>
            <person name="Van Der Giezen M."/>
            <person name="Studholme D.J."/>
        </authorList>
    </citation>
    <scope>NUCLEOTIDE SEQUENCE [LARGE SCALE GENOMIC DNA]</scope>
    <source>
        <strain evidence="1 2">Sv</strain>
    </source>
</reference>
<dbReference type="VEuPathDB" id="FungiDB:H257_09999"/>
<comment type="caution">
    <text evidence="1">The sequence shown here is derived from an EMBL/GenBank/DDBJ whole genome shotgun (WGS) entry which is preliminary data.</text>
</comment>
<feature type="non-terminal residue" evidence="1">
    <location>
        <position position="1"/>
    </location>
</feature>
<evidence type="ECO:0000313" key="1">
    <source>
        <dbReference type="EMBL" id="RHY90026.1"/>
    </source>
</evidence>
<name>A0A3R7E5J0_APHAT</name>